<sequence length="237" mass="26408">MELPVFYAKELQAAQSQYTMDEPTSKYCVQVLRKTIGDHVLLTDGNGSKYEAEIIDDHRKRCVLNILNVTTVPPSHPQLTIAIAFTKNASRIEWFLEKAVEIGVQNIIPLITHRTEKEKLKVERLESILVSAMLQSQQSFITKLAPATTFNELVQSCTISQKFIAHCLPESKQFLLHVVKPAEDAIILIGPEGDFTPQEIELALQQQFTPVSLGNTRLRTETAGVVAATLLAAKNVE</sequence>
<evidence type="ECO:0000256" key="7">
    <source>
        <dbReference type="ARBA" id="ARBA00022691"/>
    </source>
</evidence>
<keyword evidence="5 10" id="KW-0489">Methyltransferase</keyword>
<dbReference type="NCBIfam" id="TIGR00046">
    <property type="entry name" value="RsmE family RNA methyltransferase"/>
    <property type="match status" value="1"/>
</dbReference>
<dbReference type="Gene3D" id="3.40.1280.10">
    <property type="match status" value="1"/>
</dbReference>
<keyword evidence="4 10" id="KW-0698">rRNA processing</keyword>
<dbReference type="GO" id="GO:0070042">
    <property type="term" value="F:rRNA (uridine-N3-)-methyltransferase activity"/>
    <property type="evidence" value="ECO:0007669"/>
    <property type="project" value="TreeGrafter"/>
</dbReference>
<evidence type="ECO:0000256" key="9">
    <source>
        <dbReference type="ARBA" id="ARBA00047944"/>
    </source>
</evidence>
<evidence type="ECO:0000259" key="11">
    <source>
        <dbReference type="Pfam" id="PF04452"/>
    </source>
</evidence>
<evidence type="ECO:0000256" key="10">
    <source>
        <dbReference type="PIRNR" id="PIRNR015601"/>
    </source>
</evidence>
<evidence type="ECO:0000256" key="1">
    <source>
        <dbReference type="ARBA" id="ARBA00004496"/>
    </source>
</evidence>
<dbReference type="Proteomes" id="UP000249547">
    <property type="component" value="Unassembled WGS sequence"/>
</dbReference>
<dbReference type="InterPro" id="IPR046887">
    <property type="entry name" value="RsmE_PUA-like"/>
</dbReference>
<dbReference type="InterPro" id="IPR029026">
    <property type="entry name" value="tRNA_m1G_MTases_N"/>
</dbReference>
<proteinExistence type="inferred from homology"/>
<protein>
    <recommendedName>
        <fullName evidence="10">Ribosomal RNA small subunit methyltransferase E</fullName>
        <ecNumber evidence="10">2.1.1.193</ecNumber>
    </recommendedName>
</protein>
<accession>A0A327R2C2</accession>
<organism evidence="13 14">
    <name type="scientific">Chitinophaga skermanii</name>
    <dbReference type="NCBI Taxonomy" id="331697"/>
    <lineage>
        <taxon>Bacteria</taxon>
        <taxon>Pseudomonadati</taxon>
        <taxon>Bacteroidota</taxon>
        <taxon>Chitinophagia</taxon>
        <taxon>Chitinophagales</taxon>
        <taxon>Chitinophagaceae</taxon>
        <taxon>Chitinophaga</taxon>
    </lineage>
</organism>
<dbReference type="Pfam" id="PF20260">
    <property type="entry name" value="PUA_4"/>
    <property type="match status" value="1"/>
</dbReference>
<evidence type="ECO:0000256" key="8">
    <source>
        <dbReference type="ARBA" id="ARBA00025699"/>
    </source>
</evidence>
<dbReference type="EC" id="2.1.1.193" evidence="10"/>
<dbReference type="InterPro" id="IPR046886">
    <property type="entry name" value="RsmE_MTase_dom"/>
</dbReference>
<comment type="caution">
    <text evidence="13">The sequence shown here is derived from an EMBL/GenBank/DDBJ whole genome shotgun (WGS) entry which is preliminary data.</text>
</comment>
<gene>
    <name evidence="13" type="ORF">LX64_00388</name>
</gene>
<dbReference type="SUPFAM" id="SSF88697">
    <property type="entry name" value="PUA domain-like"/>
    <property type="match status" value="1"/>
</dbReference>
<dbReference type="SUPFAM" id="SSF75217">
    <property type="entry name" value="alpha/beta knot"/>
    <property type="match status" value="1"/>
</dbReference>
<comment type="similarity">
    <text evidence="2 10">Belongs to the RNA methyltransferase RsmE family.</text>
</comment>
<evidence type="ECO:0000256" key="6">
    <source>
        <dbReference type="ARBA" id="ARBA00022679"/>
    </source>
</evidence>
<comment type="catalytic activity">
    <reaction evidence="9 10">
        <text>uridine(1498) in 16S rRNA + S-adenosyl-L-methionine = N(3)-methyluridine(1498) in 16S rRNA + S-adenosyl-L-homocysteine + H(+)</text>
        <dbReference type="Rhea" id="RHEA:42920"/>
        <dbReference type="Rhea" id="RHEA-COMP:10283"/>
        <dbReference type="Rhea" id="RHEA-COMP:10284"/>
        <dbReference type="ChEBI" id="CHEBI:15378"/>
        <dbReference type="ChEBI" id="CHEBI:57856"/>
        <dbReference type="ChEBI" id="CHEBI:59789"/>
        <dbReference type="ChEBI" id="CHEBI:65315"/>
        <dbReference type="ChEBI" id="CHEBI:74502"/>
        <dbReference type="EC" id="2.1.1.193"/>
    </reaction>
</comment>
<dbReference type="GO" id="GO:0005737">
    <property type="term" value="C:cytoplasm"/>
    <property type="evidence" value="ECO:0007669"/>
    <property type="project" value="UniProtKB-SubCell"/>
</dbReference>
<dbReference type="CDD" id="cd18084">
    <property type="entry name" value="RsmE-like"/>
    <property type="match status" value="1"/>
</dbReference>
<comment type="function">
    <text evidence="8 10">Specifically methylates the N3 position of the uracil ring of uridine 1498 (m3U1498) in 16S rRNA. Acts on the fully assembled 30S ribosomal subunit.</text>
</comment>
<dbReference type="AlphaFoldDB" id="A0A327R2C2"/>
<dbReference type="PIRSF" id="PIRSF015601">
    <property type="entry name" value="MTase_slr0722"/>
    <property type="match status" value="1"/>
</dbReference>
<keyword evidence="14" id="KW-1185">Reference proteome</keyword>
<evidence type="ECO:0000259" key="12">
    <source>
        <dbReference type="Pfam" id="PF20260"/>
    </source>
</evidence>
<evidence type="ECO:0000256" key="4">
    <source>
        <dbReference type="ARBA" id="ARBA00022552"/>
    </source>
</evidence>
<dbReference type="Gene3D" id="2.40.240.20">
    <property type="entry name" value="Hypothetical PUA domain-like, domain 1"/>
    <property type="match status" value="1"/>
</dbReference>
<dbReference type="PANTHER" id="PTHR30027">
    <property type="entry name" value="RIBOSOMAL RNA SMALL SUBUNIT METHYLTRANSFERASE E"/>
    <property type="match status" value="1"/>
</dbReference>
<dbReference type="GO" id="GO:0070475">
    <property type="term" value="P:rRNA base methylation"/>
    <property type="evidence" value="ECO:0007669"/>
    <property type="project" value="TreeGrafter"/>
</dbReference>
<comment type="subcellular location">
    <subcellularLocation>
        <location evidence="1 10">Cytoplasm</location>
    </subcellularLocation>
</comment>
<dbReference type="InterPro" id="IPR015947">
    <property type="entry name" value="PUA-like_sf"/>
</dbReference>
<evidence type="ECO:0000256" key="5">
    <source>
        <dbReference type="ARBA" id="ARBA00022603"/>
    </source>
</evidence>
<dbReference type="RefSeq" id="WP_111595909.1">
    <property type="nucleotide sequence ID" value="NZ_QLLL01000001.1"/>
</dbReference>
<dbReference type="PANTHER" id="PTHR30027:SF3">
    <property type="entry name" value="16S RRNA (URACIL(1498)-N(3))-METHYLTRANSFERASE"/>
    <property type="match status" value="1"/>
</dbReference>
<evidence type="ECO:0000313" key="13">
    <source>
        <dbReference type="EMBL" id="RAJ10781.1"/>
    </source>
</evidence>
<dbReference type="OrthoDB" id="9815641at2"/>
<keyword evidence="3 10" id="KW-0963">Cytoplasm</keyword>
<dbReference type="InterPro" id="IPR006700">
    <property type="entry name" value="RsmE"/>
</dbReference>
<dbReference type="InterPro" id="IPR029028">
    <property type="entry name" value="Alpha/beta_knot_MTases"/>
</dbReference>
<evidence type="ECO:0000256" key="2">
    <source>
        <dbReference type="ARBA" id="ARBA00005528"/>
    </source>
</evidence>
<feature type="domain" description="Ribosomal RNA small subunit methyltransferase E methyltransferase" evidence="11">
    <location>
        <begin position="76"/>
        <end position="231"/>
    </location>
</feature>
<keyword evidence="7 10" id="KW-0949">S-adenosyl-L-methionine</keyword>
<dbReference type="EMBL" id="QLLL01000001">
    <property type="protein sequence ID" value="RAJ10781.1"/>
    <property type="molecule type" value="Genomic_DNA"/>
</dbReference>
<keyword evidence="6 10" id="KW-0808">Transferase</keyword>
<evidence type="ECO:0000313" key="14">
    <source>
        <dbReference type="Proteomes" id="UP000249547"/>
    </source>
</evidence>
<name>A0A327R2C2_9BACT</name>
<feature type="domain" description="Ribosomal RNA small subunit methyltransferase E PUA-like" evidence="12">
    <location>
        <begin position="22"/>
        <end position="66"/>
    </location>
</feature>
<reference evidence="13 14" key="1">
    <citation type="submission" date="2018-06" db="EMBL/GenBank/DDBJ databases">
        <title>Genomic Encyclopedia of Archaeal and Bacterial Type Strains, Phase II (KMG-II): from individual species to whole genera.</title>
        <authorList>
            <person name="Goeker M."/>
        </authorList>
    </citation>
    <scope>NUCLEOTIDE SEQUENCE [LARGE SCALE GENOMIC DNA]</scope>
    <source>
        <strain evidence="13 14">DSM 23857</strain>
    </source>
</reference>
<dbReference type="Pfam" id="PF04452">
    <property type="entry name" value="Methyltrans_RNA"/>
    <property type="match status" value="1"/>
</dbReference>
<evidence type="ECO:0000256" key="3">
    <source>
        <dbReference type="ARBA" id="ARBA00022490"/>
    </source>
</evidence>